<dbReference type="RefSeq" id="WP_341402911.1">
    <property type="nucleotide sequence ID" value="NZ_JBBUKT010000001.1"/>
</dbReference>
<evidence type="ECO:0000313" key="1">
    <source>
        <dbReference type="EMBL" id="MEK7949493.1"/>
    </source>
</evidence>
<sequence>MHRWIIPFALVSTATAETPVFSPVLRESYLSEARAKISEAASPELMTWLDGHPAILSGLLTSSDPVPAYHVAQLDALRRELGTERSERYASLILAASLGAPESESAVPKSPDVRVAAVAAHLKTAGLSVLQAREMGDELFKAAKVAAPDKREAAAFWEELAHATGTYPRRENMALADSLKLLIERYETKLESFNSGPQWPLYLIDQAPWPLLAPLRQTLPRSEADYLWDHFRGETPYADGSRWKTYARYSWDYDRVPAVRWKVSPFHPNSIPRIAEDGGVCGRLSTLGQFSCAALGKPAVGMYQPGHRAMLSYNRDSAGLWFAKLEQSITSPDHSTSQWFLPAPQGQRVSGNEESGVKVGVEWHVALNLAMNMGVGRWQDARIALFSARRLHVKDPSAALQLVEEATALNPYLLEAWYQLADWSRGDLKATNALLSRFDTLLLDPSKAAEEHADLSADTDFNDVKPVKGGADPKRESTLIANVVGPLIAEAAYAPVLEDKSRRTAAYGLLKQEIARRESLKMPYGAAIRELELKFEVAVDGPRAAQQRLEKRLVDLLKLDPKRRGKAAPDWLGELSAVAGGLPDAKDRAEWFARLQQGIPTEIAVTKAKDGKVQPDAVFKGLHDLQVREFRSLGKAGQKELKRLNDAWAAAITI</sequence>
<organism evidence="1 2">
    <name type="scientific">Luteolibacter soli</name>
    <dbReference type="NCBI Taxonomy" id="3135280"/>
    <lineage>
        <taxon>Bacteria</taxon>
        <taxon>Pseudomonadati</taxon>
        <taxon>Verrucomicrobiota</taxon>
        <taxon>Verrucomicrobiia</taxon>
        <taxon>Verrucomicrobiales</taxon>
        <taxon>Verrucomicrobiaceae</taxon>
        <taxon>Luteolibacter</taxon>
    </lineage>
</organism>
<dbReference type="Proteomes" id="UP001371305">
    <property type="component" value="Unassembled WGS sequence"/>
</dbReference>
<evidence type="ECO:0000313" key="2">
    <source>
        <dbReference type="Proteomes" id="UP001371305"/>
    </source>
</evidence>
<gene>
    <name evidence="1" type="ORF">WKV53_03245</name>
</gene>
<dbReference type="EMBL" id="JBBUKT010000001">
    <property type="protein sequence ID" value="MEK7949493.1"/>
    <property type="molecule type" value="Genomic_DNA"/>
</dbReference>
<keyword evidence="2" id="KW-1185">Reference proteome</keyword>
<proteinExistence type="predicted"/>
<accession>A0ABU9APK9</accession>
<protein>
    <submittedName>
        <fullName evidence="1">Uncharacterized protein</fullName>
    </submittedName>
</protein>
<reference evidence="1 2" key="1">
    <citation type="submission" date="2024-04" db="EMBL/GenBank/DDBJ databases">
        <title>Luteolibacter sp. isolated from soil.</title>
        <authorList>
            <person name="An J."/>
        </authorList>
    </citation>
    <scope>NUCLEOTIDE SEQUENCE [LARGE SCALE GENOMIC DNA]</scope>
    <source>
        <strain evidence="1 2">Y139</strain>
    </source>
</reference>
<name>A0ABU9APK9_9BACT</name>
<comment type="caution">
    <text evidence="1">The sequence shown here is derived from an EMBL/GenBank/DDBJ whole genome shotgun (WGS) entry which is preliminary data.</text>
</comment>